<keyword evidence="7" id="KW-0472">Membrane</keyword>
<accession>A0ABY9EDF2</accession>
<dbReference type="InterPro" id="IPR031325">
    <property type="entry name" value="RHS_repeat"/>
</dbReference>
<dbReference type="NCBIfam" id="TIGR03696">
    <property type="entry name" value="Rhs_assc_core"/>
    <property type="match status" value="1"/>
</dbReference>
<evidence type="ECO:0000256" key="8">
    <source>
        <dbReference type="SAM" id="SignalP"/>
    </source>
</evidence>
<feature type="transmembrane region" description="Helical" evidence="7">
    <location>
        <begin position="2099"/>
        <end position="2119"/>
    </location>
</feature>
<dbReference type="SUPFAM" id="SSF69318">
    <property type="entry name" value="Integrin alpha N-terminal domain"/>
    <property type="match status" value="3"/>
</dbReference>
<dbReference type="Gene3D" id="2.180.10.10">
    <property type="entry name" value="RHS repeat-associated core"/>
    <property type="match status" value="2"/>
</dbReference>
<dbReference type="InterPro" id="IPR022385">
    <property type="entry name" value="Rhs_assc_core"/>
</dbReference>
<keyword evidence="2" id="KW-0964">Secreted</keyword>
<feature type="domain" description="Teneurin-like YD-shell" evidence="9">
    <location>
        <begin position="1763"/>
        <end position="2091"/>
    </location>
</feature>
<proteinExistence type="predicted"/>
<keyword evidence="3 8" id="KW-0732">Signal</keyword>
<dbReference type="InterPro" id="IPR028994">
    <property type="entry name" value="Integrin_alpha_N"/>
</dbReference>
<keyword evidence="7" id="KW-1133">Transmembrane helix</keyword>
<comment type="subcellular location">
    <subcellularLocation>
        <location evidence="1">Secreted</location>
    </subcellularLocation>
</comment>
<dbReference type="PANTHER" id="PTHR32305:SF15">
    <property type="entry name" value="PROTEIN RHSA-RELATED"/>
    <property type="match status" value="1"/>
</dbReference>
<keyword evidence="5" id="KW-0843">Virulence</keyword>
<dbReference type="InterPro" id="IPR006530">
    <property type="entry name" value="YD"/>
</dbReference>
<feature type="region of interest" description="Disordered" evidence="6">
    <location>
        <begin position="1515"/>
        <end position="1542"/>
    </location>
</feature>
<keyword evidence="4" id="KW-0677">Repeat</keyword>
<evidence type="ECO:0000313" key="11">
    <source>
        <dbReference type="Proteomes" id="UP001321520"/>
    </source>
</evidence>
<dbReference type="Pfam" id="PF05593">
    <property type="entry name" value="RHS_repeat"/>
    <property type="match status" value="1"/>
</dbReference>
<dbReference type="Proteomes" id="UP001321520">
    <property type="component" value="Chromosome"/>
</dbReference>
<evidence type="ECO:0000256" key="1">
    <source>
        <dbReference type="ARBA" id="ARBA00004613"/>
    </source>
</evidence>
<keyword evidence="11" id="KW-1185">Reference proteome</keyword>
<keyword evidence="7" id="KW-0812">Transmembrane</keyword>
<organism evidence="10 11">
    <name type="scientific">Microbulbifer spongiae</name>
    <dbReference type="NCBI Taxonomy" id="2944933"/>
    <lineage>
        <taxon>Bacteria</taxon>
        <taxon>Pseudomonadati</taxon>
        <taxon>Pseudomonadota</taxon>
        <taxon>Gammaproteobacteria</taxon>
        <taxon>Cellvibrionales</taxon>
        <taxon>Microbulbiferaceae</taxon>
        <taxon>Microbulbifer</taxon>
    </lineage>
</organism>
<evidence type="ECO:0000256" key="6">
    <source>
        <dbReference type="SAM" id="MobiDB-lite"/>
    </source>
</evidence>
<evidence type="ECO:0000256" key="2">
    <source>
        <dbReference type="ARBA" id="ARBA00022525"/>
    </source>
</evidence>
<evidence type="ECO:0000256" key="7">
    <source>
        <dbReference type="SAM" id="Phobius"/>
    </source>
</evidence>
<feature type="transmembrane region" description="Helical" evidence="7">
    <location>
        <begin position="2126"/>
        <end position="2144"/>
    </location>
</feature>
<dbReference type="Pfam" id="PF13517">
    <property type="entry name" value="FG-GAP_3"/>
    <property type="match status" value="2"/>
</dbReference>
<dbReference type="InterPro" id="IPR003284">
    <property type="entry name" value="Sal_SpvB"/>
</dbReference>
<dbReference type="InterPro" id="IPR050708">
    <property type="entry name" value="T6SS_VgrG/RHS"/>
</dbReference>
<evidence type="ECO:0000256" key="3">
    <source>
        <dbReference type="ARBA" id="ARBA00022729"/>
    </source>
</evidence>
<reference evidence="10 11" key="1">
    <citation type="submission" date="2022-05" db="EMBL/GenBank/DDBJ databases">
        <title>Microbulbifer sp. nov., isolated from sponge.</title>
        <authorList>
            <person name="Gao L."/>
        </authorList>
    </citation>
    <scope>NUCLEOTIDE SEQUENCE [LARGE SCALE GENOMIC DNA]</scope>
    <source>
        <strain evidence="10 11">MI-G</strain>
    </source>
</reference>
<evidence type="ECO:0000256" key="4">
    <source>
        <dbReference type="ARBA" id="ARBA00022737"/>
    </source>
</evidence>
<dbReference type="EMBL" id="CP098023">
    <property type="protein sequence ID" value="WKD50396.1"/>
    <property type="molecule type" value="Genomic_DNA"/>
</dbReference>
<dbReference type="PANTHER" id="PTHR32305">
    <property type="match status" value="1"/>
</dbReference>
<dbReference type="NCBIfam" id="TIGR01643">
    <property type="entry name" value="YD_repeat_2x"/>
    <property type="match status" value="1"/>
</dbReference>
<feature type="signal peptide" evidence="8">
    <location>
        <begin position="1"/>
        <end position="22"/>
    </location>
</feature>
<dbReference type="InterPro" id="IPR013517">
    <property type="entry name" value="FG-GAP"/>
</dbReference>
<name>A0ABY9EDF2_9GAMM</name>
<evidence type="ECO:0000256" key="5">
    <source>
        <dbReference type="ARBA" id="ARBA00023026"/>
    </source>
</evidence>
<dbReference type="Pfam" id="PF03534">
    <property type="entry name" value="SpvB"/>
    <property type="match status" value="1"/>
</dbReference>
<dbReference type="Pfam" id="PF25023">
    <property type="entry name" value="TEN_YD-shell"/>
    <property type="match status" value="1"/>
</dbReference>
<evidence type="ECO:0000313" key="10">
    <source>
        <dbReference type="EMBL" id="WKD50396.1"/>
    </source>
</evidence>
<sequence>MRSVVACLCVLFFAISSATVNATTGIWDNGYEIYRGDINGDGREDLYFEYHRPIILLHGEVVTPILMPDLPDFVLHGIGVGGVQSYFGPIATTLDESIVSGLERLSSNLSLTGDFNGDGDLDLLVLGTIPLIFHANGNGLPSLAQQFHSAFPEDTDDVKAILSQADPDTVTIKDVNGDGRDDILVGGSIGVTLPANASGIFTSFNTIVEPNIAGASGGQFRVNEAGAVTYNFPIATATGTAGVVPEVSINYNSNGGNGLLGKGWAIGGLSGISRCRQTLAIDGAVAPINWTESDRFCLDGQRLIKTGGSQYGAVGATYKTELDSYAKIISVGGSLGKPAYFRVERKDGSTSYYGNSGDSKQLAGSHALVWALNRFEDSVGNPIEFQYEGDANSGHRIREIRYAYGAGSHAAKIEFIYENRSDSLRGYTAGYEFKTTKRLKSIVSSSSGSVIREYTLGYKPTTDYESGSYTDRASLLFFIQECVGSSCLPAVSFEWSGSSVAYSEFQEAIDFKPASDRFLVKHLYADFNGDGLQDIVWVEGDLNKAKTDTDTRVKYAISDGTKFVRQSFSGNNFSREYFTDTDADEIFDIRVLDYNGDGRQDLAIYNSRNEYGYNKNEWHIFLSRYSNGAWRLSSGNPIRTGLTSKNALFVDFDSDGLPDYISAVQGQTSVRLLQPGGTVSSDRYYRFSSTAQSYPTSPVLDPNIRLGAMPNTLGDFNGDGAMDLLISRYEYTYECRDEGFPSPIDVICTDEIGNSESIFRGYEVVTLDSKLGVYTSLATLHTGMKDRDPIAVEINGDGLTDIAYWTSSNNLRIELSTGTGFTRLGSFAVNEKATFADLNNDGYQDLVWPDFSSSTIKTHYFDQNTGGFVGAAEDWRPIGNDDNDSVWFADVNGDGQIDYHSYHAFSGRVLTFLANASDENRQDQPSNVIQEIDNGLGNITKISYGNMIGSGVYSRLEMATSTEEKCVIYPGDLRDGTPYLEPTGDGPRRICYPVTTGDTAAFYTALNGGWMLPEGSQTLGKGQPVLDILAPRYLVSRVESSAPAAGLNPGAVSWSALSSVSYHYEQMKLQAAGRGMLGFQSISTTDNQTGVVTETTYRQDFPFIGMPLHTETRTGSGKILSRAANTWHLQGWSGTGTPAAPYRPYIHRSIEETYDLKTDGSSQGDLVQSVTTTNSYDHYGNALTINVVTTDPATGDQFVKNTVNTYGTSTWEREMGRLSNTQVTSTRPGMANHVRESAFTYYPSGIRRGLLKTEVIEPNRPQYQQTTAYEYDDFGNVVKQTLSAPGETSRSARTVYDPSGRYMEESYNALNHRTEKVVSRNHFGAPLMVEGLNGLKSYFVYDVLGREIESSNNAGADKQTEYGRCTSGCPAGARYKVTTSSSTGSWGREYFDALGRVIRTETQGLHKTIYSDREYDNLGRLKFVSEPYFIGNSRLWTKTDYDLLGRPTRVLAPDSSQATMEYLGLKTITTNDKGQEKTERKNVAGELVEVTDAIDGRLTYEYDSQGNLHKAKSIFRDKTNSTDSHTAEGGLNNSNVIPPPTGEPVPPPLEVFPTIVVVTINYDHLGRKTSMDDPDKGAWEYTYTGYGELKQQTNANGHTVEFTYDQLGRQLTRIEKRGGIATTSNVGWYYDSAANGLGQVEMVTDSVSGYQALYQYDQLGRNDTQLVDFDGDGPQPSYVTTTVFDGHGRVERSYDALDSLLGSGQSGIRNYYNGNGYLYKVVDLATGDLIEEIKAQTARGQLKEQLLGNGATTTFNYQGSTGRLLNQTSTVLGAFGIQNIGYQWDTLGNLTSRHNRSGSKNLRESFCYDDLNRLIKTHIGSNDINCSSLYSGQQDVRYNAIGNITYKAGVGNYVYGQNGAGPHAVTTAGGVSYHYDANGNMTSDGFDGGRTIDYTTFDKAERIEKGNHTTEFLYGPSHSRYYRKDTNSSSGEVTETWYIGGIERIQNSNAPNEIQWKRHLGVAVYTVKTDLAYAVQSTDKLFLYKDHLGSMDLITDKAGKVVQEMSFDAWGQRRNTANWSALTLTALYGFDHSHTTRGYTGHEMLDEVGLIHMNGRIYDPRLGRFMQADPFIQAAADTQMYNRYSYVRNNPLNATDPSGYFIFTLAAIINTALVTAKVISLTQGIIAAFVIGFAGAVAAGGSLGDALISGISGAAFTALGGANFADTALAAILTETGVRVLAFGALGGITSILQGGKFGHGFAAAGLGAAAGSIPGLGGKGPGAILKRAVVGAVVGGTSTKITGGKFANGAATGAFVSILQTGVKAAVDSTNEVTNRKFDAEDLTKRQAVAEELVEELYKEKILRVDQRFKKLDALVDYLAPHMNGITRKTGLEVGGWIYRDAGGLGYTRPIVGFERPLGPAYGGGFISSVYLGEKADVILPKGGTLTATWHTHPSNSTFSISDINNAVERELDHHVFTQSGEIYRRLWSQNKTCITNAQFSLKSSTDGHNILSCGSY</sequence>
<dbReference type="InterPro" id="IPR056823">
    <property type="entry name" value="TEN-like_YD-shell"/>
</dbReference>
<dbReference type="Gene3D" id="2.130.10.130">
    <property type="entry name" value="Integrin alpha, N-terminal"/>
    <property type="match status" value="2"/>
</dbReference>
<dbReference type="RefSeq" id="WP_301416639.1">
    <property type="nucleotide sequence ID" value="NZ_CP098023.1"/>
</dbReference>
<feature type="chain" id="PRO_5045112099" evidence="8">
    <location>
        <begin position="23"/>
        <end position="2458"/>
    </location>
</feature>
<gene>
    <name evidence="10" type="ORF">M8T91_02890</name>
</gene>
<protein>
    <submittedName>
        <fullName evidence="10">FG-GAP-like repeat-containing protein</fullName>
    </submittedName>
</protein>
<evidence type="ECO:0000259" key="9">
    <source>
        <dbReference type="Pfam" id="PF25023"/>
    </source>
</evidence>